<reference evidence="4 5" key="1">
    <citation type="journal article" date="2010" name="Plant Cell">
        <title>The Chlorella variabilis NC64A genome reveals adaptation to photosymbiosis, coevolution with viruses, and cryptic sex.</title>
        <authorList>
            <person name="Blanc G."/>
            <person name="Duncan G."/>
            <person name="Agarkova I."/>
            <person name="Borodovsky M."/>
            <person name="Gurnon J."/>
            <person name="Kuo A."/>
            <person name="Lindquist E."/>
            <person name="Lucas S."/>
            <person name="Pangilinan J."/>
            <person name="Polle J."/>
            <person name="Salamov A."/>
            <person name="Terry A."/>
            <person name="Yamada T."/>
            <person name="Dunigan D.D."/>
            <person name="Grigoriev I.V."/>
            <person name="Claverie J.M."/>
            <person name="Van Etten J.L."/>
        </authorList>
    </citation>
    <scope>NUCLEOTIDE SEQUENCE [LARGE SCALE GENOMIC DNA]</scope>
    <source>
        <strain evidence="4 5">NC64A</strain>
    </source>
</reference>
<dbReference type="GeneID" id="17351730"/>
<keyword evidence="2" id="KW-0812">Transmembrane</keyword>
<keyword evidence="2" id="KW-0472">Membrane</keyword>
<feature type="domain" description="J" evidence="3">
    <location>
        <begin position="99"/>
        <end position="164"/>
    </location>
</feature>
<dbReference type="SUPFAM" id="SSF46565">
    <property type="entry name" value="Chaperone J-domain"/>
    <property type="match status" value="1"/>
</dbReference>
<evidence type="ECO:0000259" key="3">
    <source>
        <dbReference type="PROSITE" id="PS50076"/>
    </source>
</evidence>
<dbReference type="Proteomes" id="UP000008141">
    <property type="component" value="Unassembled WGS sequence"/>
</dbReference>
<dbReference type="AlphaFoldDB" id="E1ZPL9"/>
<dbReference type="OMA" id="RAILHAH"/>
<dbReference type="EMBL" id="GL433857">
    <property type="protein sequence ID" value="EFN52279.1"/>
    <property type="molecule type" value="Genomic_DNA"/>
</dbReference>
<dbReference type="RefSeq" id="XP_005844381.1">
    <property type="nucleotide sequence ID" value="XM_005844319.1"/>
</dbReference>
<proteinExistence type="predicted"/>
<feature type="compositionally biased region" description="Basic and acidic residues" evidence="1">
    <location>
        <begin position="629"/>
        <end position="641"/>
    </location>
</feature>
<dbReference type="FunFam" id="1.10.287.110:FF:000038">
    <property type="entry name" value="DnaJ protein ERDJ2A"/>
    <property type="match status" value="1"/>
</dbReference>
<sequence>MAENVETHGSTPMFAIFLLSMYSLFLIPITLWRLSGGEGEDAEVVKTWSASKGGKGEKKAGLVAHLRSVCTTRMLLAWLAWALLLWYVKHSMGQVENFDPFQILQVPLDATDSEIKKAYRRLSLQYHPDKNPDPKAHAYFATYVAKAYKSLTDPVSRENYQKYGHPDGPQAMTVSVALPEWFFSKDKQTAPLILLVLLFGGIVTPLGIAAWYLMSTQKYVGPNQLMEETLALFLDPRYGIKASQALGRIPETLVCAMEFIQLATPPDQGPAMDELRKAVLRLHPELKDKGAFWKRRTSVLKPSYGWLTPAVGCIELMQCMVQAVPLASKKAAHVGKSGESAAALLQLPHFDGELLRRLARKKVKTLLELQQLSAEERQALLVGCGLAAGEVEEVETMLSAMPTLWVSAQCVVEAEEVDDDVVLEGDVVTCRVQVMLTRPSHMAAAFDSDSIKGKGALAYAPRYPTPKEELWFFMLADPAANTSMVISKQNLLQAEAIGARYAANWSARHNTSAVASLTRGGGGGKAGCGKAGGGAAAAAAANPLLAGTKFDPFGANGGEEALESSLEELGQTFDLAFMAPLAAGKYDLQLLCMPDSWVGCDRAVPIKLKVEAATRADREGRGRRAALQRTEESEALMRGDGSDLESDAGQEEEEEDREAYDSDEYGTEESGSDDGESTASEED</sequence>
<dbReference type="InterPro" id="IPR035892">
    <property type="entry name" value="C2_domain_sf"/>
</dbReference>
<protein>
    <recommendedName>
        <fullName evidence="3">J domain-containing protein</fullName>
    </recommendedName>
</protein>
<dbReference type="FunCoup" id="E1ZPL9">
    <property type="interactions" value="1963"/>
</dbReference>
<feature type="compositionally biased region" description="Acidic residues" evidence="1">
    <location>
        <begin position="642"/>
        <end position="683"/>
    </location>
</feature>
<dbReference type="eggNOG" id="KOG0951">
    <property type="taxonomic scope" value="Eukaryota"/>
</dbReference>
<dbReference type="GO" id="GO:0006614">
    <property type="term" value="P:SRP-dependent cotranslational protein targeting to membrane"/>
    <property type="evidence" value="ECO:0007669"/>
    <property type="project" value="TreeGrafter"/>
</dbReference>
<dbReference type="SUPFAM" id="SSF158702">
    <property type="entry name" value="Sec63 N-terminal domain-like"/>
    <property type="match status" value="1"/>
</dbReference>
<dbReference type="GO" id="GO:0003723">
    <property type="term" value="F:RNA binding"/>
    <property type="evidence" value="ECO:0007669"/>
    <property type="project" value="TreeGrafter"/>
</dbReference>
<dbReference type="GO" id="GO:0008320">
    <property type="term" value="F:protein transmembrane transporter activity"/>
    <property type="evidence" value="ECO:0007669"/>
    <property type="project" value="TreeGrafter"/>
</dbReference>
<dbReference type="PANTHER" id="PTHR24075">
    <property type="entry name" value="SEC63 DOMAIN-CONTAINING"/>
    <property type="match status" value="1"/>
</dbReference>
<feature type="transmembrane region" description="Helical" evidence="2">
    <location>
        <begin position="66"/>
        <end position="88"/>
    </location>
</feature>
<keyword evidence="2" id="KW-1133">Transmembrane helix</keyword>
<dbReference type="Gene3D" id="2.60.40.150">
    <property type="entry name" value="C2 domain"/>
    <property type="match status" value="1"/>
</dbReference>
<dbReference type="Pfam" id="PF00226">
    <property type="entry name" value="DnaJ"/>
    <property type="match status" value="1"/>
</dbReference>
<dbReference type="OrthoDB" id="1734229at2759"/>
<dbReference type="SUPFAM" id="SSF81296">
    <property type="entry name" value="E set domains"/>
    <property type="match status" value="1"/>
</dbReference>
<name>E1ZPL9_CHLVA</name>
<dbReference type="InParanoid" id="E1ZPL9"/>
<dbReference type="STRING" id="554065.E1ZPL9"/>
<dbReference type="KEGG" id="cvr:CHLNCDRAFT_58891"/>
<dbReference type="PROSITE" id="PS50076">
    <property type="entry name" value="DNAJ_2"/>
    <property type="match status" value="1"/>
</dbReference>
<dbReference type="GO" id="GO:0006620">
    <property type="term" value="P:post-translational protein targeting to endoplasmic reticulum membrane"/>
    <property type="evidence" value="ECO:0007669"/>
    <property type="project" value="TreeGrafter"/>
</dbReference>
<dbReference type="GO" id="GO:0031207">
    <property type="term" value="C:Sec62/Sec63 complex"/>
    <property type="evidence" value="ECO:0007669"/>
    <property type="project" value="TreeGrafter"/>
</dbReference>
<dbReference type="CDD" id="cd06257">
    <property type="entry name" value="DnaJ"/>
    <property type="match status" value="1"/>
</dbReference>
<dbReference type="Gene3D" id="1.10.287.110">
    <property type="entry name" value="DnaJ domain"/>
    <property type="match status" value="1"/>
</dbReference>
<dbReference type="SMART" id="SM00271">
    <property type="entry name" value="DnaJ"/>
    <property type="match status" value="1"/>
</dbReference>
<keyword evidence="5" id="KW-1185">Reference proteome</keyword>
<dbReference type="PRINTS" id="PR00625">
    <property type="entry name" value="JDOMAIN"/>
</dbReference>
<accession>E1ZPL9</accession>
<dbReference type="InterPro" id="IPR014756">
    <property type="entry name" value="Ig_E-set"/>
</dbReference>
<feature type="transmembrane region" description="Helical" evidence="2">
    <location>
        <begin position="12"/>
        <end position="32"/>
    </location>
</feature>
<dbReference type="eggNOG" id="KOG0721">
    <property type="taxonomic scope" value="Eukaryota"/>
</dbReference>
<gene>
    <name evidence="4" type="ORF">CHLNCDRAFT_58891</name>
</gene>
<dbReference type="Gene3D" id="1.10.150.20">
    <property type="entry name" value="5' to 3' exonuclease, C-terminal subdomain"/>
    <property type="match status" value="1"/>
</dbReference>
<dbReference type="InterPro" id="IPR001623">
    <property type="entry name" value="DnaJ_domain"/>
</dbReference>
<evidence type="ECO:0000256" key="2">
    <source>
        <dbReference type="SAM" id="Phobius"/>
    </source>
</evidence>
<feature type="region of interest" description="Disordered" evidence="1">
    <location>
        <begin position="615"/>
        <end position="683"/>
    </location>
</feature>
<evidence type="ECO:0000313" key="5">
    <source>
        <dbReference type="Proteomes" id="UP000008141"/>
    </source>
</evidence>
<organism evidence="5">
    <name type="scientific">Chlorella variabilis</name>
    <name type="common">Green alga</name>
    <dbReference type="NCBI Taxonomy" id="554065"/>
    <lineage>
        <taxon>Eukaryota</taxon>
        <taxon>Viridiplantae</taxon>
        <taxon>Chlorophyta</taxon>
        <taxon>core chlorophytes</taxon>
        <taxon>Trebouxiophyceae</taxon>
        <taxon>Chlorellales</taxon>
        <taxon>Chlorellaceae</taxon>
        <taxon>Chlorella clade</taxon>
        <taxon>Chlorella</taxon>
    </lineage>
</organism>
<feature type="transmembrane region" description="Helical" evidence="2">
    <location>
        <begin position="192"/>
        <end position="214"/>
    </location>
</feature>
<dbReference type="InterPro" id="IPR036869">
    <property type="entry name" value="J_dom_sf"/>
</dbReference>
<evidence type="ECO:0000256" key="1">
    <source>
        <dbReference type="SAM" id="MobiDB-lite"/>
    </source>
</evidence>
<evidence type="ECO:0000313" key="4">
    <source>
        <dbReference type="EMBL" id="EFN52279.1"/>
    </source>
</evidence>
<dbReference type="PANTHER" id="PTHR24075:SF0">
    <property type="entry name" value="TRANSLOCATION PROTEIN SEC63 HOMOLOG"/>
    <property type="match status" value="1"/>
</dbReference>